<evidence type="ECO:0000256" key="7">
    <source>
        <dbReference type="SAM" id="Phobius"/>
    </source>
</evidence>
<comment type="caution">
    <text evidence="11">The sequence shown here is derived from an EMBL/GenBank/DDBJ whole genome shotgun (WGS) entry which is preliminary data.</text>
</comment>
<dbReference type="InterPro" id="IPR003595">
    <property type="entry name" value="Tyr_Pase_cat"/>
</dbReference>
<dbReference type="GO" id="GO:0016020">
    <property type="term" value="C:membrane"/>
    <property type="evidence" value="ECO:0007669"/>
    <property type="project" value="UniProtKB-SubCell"/>
</dbReference>
<dbReference type="PRINTS" id="PR00700">
    <property type="entry name" value="PRTYPHPHTASE"/>
</dbReference>
<dbReference type="PANTHER" id="PTHR19134:SF449">
    <property type="entry name" value="TYROSINE-PROTEIN PHOSPHATASE 1"/>
    <property type="match status" value="1"/>
</dbReference>
<dbReference type="Proteomes" id="UP000676336">
    <property type="component" value="Unassembled WGS sequence"/>
</dbReference>
<dbReference type="Gene3D" id="2.60.40.10">
    <property type="entry name" value="Immunoglobulins"/>
    <property type="match status" value="2"/>
</dbReference>
<dbReference type="PROSITE" id="PS50853">
    <property type="entry name" value="FN3"/>
    <property type="match status" value="1"/>
</dbReference>
<dbReference type="PROSITE" id="PS50056">
    <property type="entry name" value="TYR_PHOSPHATASE_2"/>
    <property type="match status" value="1"/>
</dbReference>
<dbReference type="FunFam" id="3.90.190.10:FF:000002">
    <property type="entry name" value="receptor-type tyrosine-protein phosphatase delta isoform X2"/>
    <property type="match status" value="1"/>
</dbReference>
<comment type="catalytic activity">
    <reaction evidence="6">
        <text>O-phospho-L-tyrosyl-[protein] + H2O = L-tyrosyl-[protein] + phosphate</text>
        <dbReference type="Rhea" id="RHEA:10684"/>
        <dbReference type="Rhea" id="RHEA-COMP:10136"/>
        <dbReference type="Rhea" id="RHEA-COMP:20101"/>
        <dbReference type="ChEBI" id="CHEBI:15377"/>
        <dbReference type="ChEBI" id="CHEBI:43474"/>
        <dbReference type="ChEBI" id="CHEBI:46858"/>
        <dbReference type="ChEBI" id="CHEBI:61978"/>
        <dbReference type="EC" id="3.1.3.48"/>
    </reaction>
</comment>
<evidence type="ECO:0000259" key="9">
    <source>
        <dbReference type="PROSITE" id="PS50056"/>
    </source>
</evidence>
<dbReference type="EMBL" id="CAJOBI010002181">
    <property type="protein sequence ID" value="CAF3917732.1"/>
    <property type="molecule type" value="Genomic_DNA"/>
</dbReference>
<proteinExistence type="predicted"/>
<dbReference type="InterPro" id="IPR016130">
    <property type="entry name" value="Tyr_Pase_AS"/>
</dbReference>
<dbReference type="InterPro" id="IPR036116">
    <property type="entry name" value="FN3_sf"/>
</dbReference>
<keyword evidence="7" id="KW-1133">Transmembrane helix</keyword>
<keyword evidence="7" id="KW-0812">Transmembrane</keyword>
<feature type="non-terminal residue" evidence="11">
    <location>
        <position position="964"/>
    </location>
</feature>
<gene>
    <name evidence="11" type="ORF">SMN809_LOCUS7500</name>
</gene>
<comment type="subcellular location">
    <subcellularLocation>
        <location evidence="1">Membrane</location>
        <topology evidence="1">Single-pass membrane protein</topology>
    </subcellularLocation>
</comment>
<dbReference type="PROSITE" id="PS00383">
    <property type="entry name" value="TYR_PHOSPHATASE_1"/>
    <property type="match status" value="1"/>
</dbReference>
<accession>A0A8S2LQA6</accession>
<evidence type="ECO:0008006" key="13">
    <source>
        <dbReference type="Google" id="ProtNLM"/>
    </source>
</evidence>
<dbReference type="InterPro" id="IPR000242">
    <property type="entry name" value="PTP_cat"/>
</dbReference>
<keyword evidence="3" id="KW-0378">Hydrolase</keyword>
<evidence type="ECO:0000256" key="4">
    <source>
        <dbReference type="ARBA" id="ARBA00022912"/>
    </source>
</evidence>
<dbReference type="Pfam" id="PF00102">
    <property type="entry name" value="Y_phosphatase"/>
    <property type="match status" value="1"/>
</dbReference>
<keyword evidence="5 7" id="KW-0472">Membrane</keyword>
<evidence type="ECO:0000259" key="10">
    <source>
        <dbReference type="PROSITE" id="PS50853"/>
    </source>
</evidence>
<evidence type="ECO:0000256" key="3">
    <source>
        <dbReference type="ARBA" id="ARBA00022801"/>
    </source>
</evidence>
<evidence type="ECO:0000256" key="5">
    <source>
        <dbReference type="ARBA" id="ARBA00023136"/>
    </source>
</evidence>
<feature type="domain" description="Tyrosine specific protein phosphatases" evidence="9">
    <location>
        <begin position="869"/>
        <end position="945"/>
    </location>
</feature>
<dbReference type="SMART" id="SM00404">
    <property type="entry name" value="PTPc_motif"/>
    <property type="match status" value="1"/>
</dbReference>
<evidence type="ECO:0000259" key="8">
    <source>
        <dbReference type="PROSITE" id="PS50055"/>
    </source>
</evidence>
<evidence type="ECO:0000256" key="2">
    <source>
        <dbReference type="ARBA" id="ARBA00022729"/>
    </source>
</evidence>
<evidence type="ECO:0000313" key="12">
    <source>
        <dbReference type="Proteomes" id="UP000676336"/>
    </source>
</evidence>
<feature type="domain" description="Tyrosine-protein phosphatase" evidence="8">
    <location>
        <begin position="695"/>
        <end position="954"/>
    </location>
</feature>
<dbReference type="Pfam" id="PF00041">
    <property type="entry name" value="fn3"/>
    <property type="match status" value="1"/>
</dbReference>
<feature type="domain" description="Fibronectin type-III" evidence="10">
    <location>
        <begin position="106"/>
        <end position="201"/>
    </location>
</feature>
<protein>
    <recommendedName>
        <fullName evidence="13">Protein-tyrosine-phosphatase</fullName>
    </recommendedName>
</protein>
<dbReference type="InterPro" id="IPR000387">
    <property type="entry name" value="Tyr_Pase_dom"/>
</dbReference>
<dbReference type="SMART" id="SM00060">
    <property type="entry name" value="FN3"/>
    <property type="match status" value="3"/>
</dbReference>
<keyword evidence="4" id="KW-0904">Protein phosphatase</keyword>
<sequence length="964" mass="110672">QLTPSNLTAYIVNSHTLSVTWDLPSNVNAINKIYITVIELGKTNRTIQAQEFDNTIKKLDIQIDSNDPFGIHPNRTIHFSARCSDRNGQNSSTIEYQLYVNMLNPSPRDIRVVRINDTTIQVFWLPIYHPPVERYIVHYNDKAENKPENQWALYSPSHPSTTTAIISGLKPDAMYNVRVSAEFSANIYERYNSSGTERREGDLSEIHVADIYHRTREIVQYDDQLSRPNNLSYVDLTSNSVKLLFFFNETNLDPRRQIQKLEVHYEGIQNYVDGLGTIRSTSHHNLAGLISIPPTPGAREWLVTGLVPNTQYTFNLSGAISSTEQSSIKIYSFPATIRLSTDFDAPPYVDRPEQDRRILTKTNGLSTVPQQVHLRLHRASTKNGPIDRYYVVVHLIEHVSYRSYVPQEGRRECCYTAGVFNESQLPDIFVLGDGKETRDWEPFHGRVYNNSPLSNGCKVKLVSWGFNRKKENLTTSSSTIQLNLLPKLVQTQNQETFYNLLWIFGIIVLIFVIVLIIIIFILKYNRTKKKSSTPPPECVPFDLTPKVLTMEMQMPIIPSTISPTSSNEPVELRRNQIVNTYNNNNNIHTHIKEVILTTHSPIHVDEFTEHLERLKAADNYKFSLEYENSFFPLISAKSRANAENYIVQTEEQYIFIYEAINEAIQSGQTEVLARNLLTHLQRLLHPINDSSLTEMELEFKRLSNFKAQPSKFLSANNPANKFKNRLVNILPYENTRLCLSPIRGVEGSDYINASYIDGYRFKNGYIATQGPLTETVDDFWRMVWEHNVTIIVMLTKLKEMGREKCVQYWPSDRSTRYGYFIVDPVGAYNMPQYLLSEFKVTDSRDGQSRTVRHFLYTEWPEQGVPKIGEGFIDFIGQVHKTKEGFGQEGPIVVHCSAGAGRTGVFLTLSIVLERIRYEGVVDIFQTVKLLRTQRPALVQTEDQYQFCYRSALEYLGSFDNFVSS</sequence>
<feature type="transmembrane region" description="Helical" evidence="7">
    <location>
        <begin position="500"/>
        <end position="522"/>
    </location>
</feature>
<dbReference type="InterPro" id="IPR029021">
    <property type="entry name" value="Prot-tyrosine_phosphatase-like"/>
</dbReference>
<dbReference type="Gene3D" id="3.90.190.10">
    <property type="entry name" value="Protein tyrosine phosphatase superfamily"/>
    <property type="match status" value="1"/>
</dbReference>
<dbReference type="InterPro" id="IPR003961">
    <property type="entry name" value="FN3_dom"/>
</dbReference>
<dbReference type="GO" id="GO:0004725">
    <property type="term" value="F:protein tyrosine phosphatase activity"/>
    <property type="evidence" value="ECO:0007669"/>
    <property type="project" value="UniProtKB-EC"/>
</dbReference>
<dbReference type="SMART" id="SM00194">
    <property type="entry name" value="PTPc"/>
    <property type="match status" value="1"/>
</dbReference>
<reference evidence="11" key="1">
    <citation type="submission" date="2021-02" db="EMBL/GenBank/DDBJ databases">
        <authorList>
            <person name="Nowell W R."/>
        </authorList>
    </citation>
    <scope>NUCLEOTIDE SEQUENCE</scope>
</reference>
<dbReference type="InterPro" id="IPR050348">
    <property type="entry name" value="Protein-Tyr_Phosphatase"/>
</dbReference>
<evidence type="ECO:0000313" key="11">
    <source>
        <dbReference type="EMBL" id="CAF3917732.1"/>
    </source>
</evidence>
<dbReference type="PANTHER" id="PTHR19134">
    <property type="entry name" value="RECEPTOR-TYPE TYROSINE-PROTEIN PHOSPHATASE"/>
    <property type="match status" value="1"/>
</dbReference>
<keyword evidence="2" id="KW-0732">Signal</keyword>
<dbReference type="InterPro" id="IPR013783">
    <property type="entry name" value="Ig-like_fold"/>
</dbReference>
<dbReference type="CDD" id="cd00063">
    <property type="entry name" value="FN3"/>
    <property type="match status" value="1"/>
</dbReference>
<dbReference type="SUPFAM" id="SSF49265">
    <property type="entry name" value="Fibronectin type III"/>
    <property type="match status" value="2"/>
</dbReference>
<dbReference type="SUPFAM" id="SSF52799">
    <property type="entry name" value="(Phosphotyrosine protein) phosphatases II"/>
    <property type="match status" value="1"/>
</dbReference>
<organism evidence="11 12">
    <name type="scientific">Rotaria magnacalcarata</name>
    <dbReference type="NCBI Taxonomy" id="392030"/>
    <lineage>
        <taxon>Eukaryota</taxon>
        <taxon>Metazoa</taxon>
        <taxon>Spiralia</taxon>
        <taxon>Gnathifera</taxon>
        <taxon>Rotifera</taxon>
        <taxon>Eurotatoria</taxon>
        <taxon>Bdelloidea</taxon>
        <taxon>Philodinida</taxon>
        <taxon>Philodinidae</taxon>
        <taxon>Rotaria</taxon>
    </lineage>
</organism>
<dbReference type="PROSITE" id="PS50055">
    <property type="entry name" value="TYR_PHOSPHATASE_PTP"/>
    <property type="match status" value="1"/>
</dbReference>
<name>A0A8S2LQA6_9BILA</name>
<evidence type="ECO:0000256" key="6">
    <source>
        <dbReference type="ARBA" id="ARBA00051722"/>
    </source>
</evidence>
<dbReference type="AlphaFoldDB" id="A0A8S2LQA6"/>
<evidence type="ECO:0000256" key="1">
    <source>
        <dbReference type="ARBA" id="ARBA00004167"/>
    </source>
</evidence>